<gene>
    <name evidence="3" type="ORF">ENU66_02940</name>
</gene>
<dbReference type="Gene3D" id="3.10.290.10">
    <property type="entry name" value="RNA-binding S4 domain"/>
    <property type="match status" value="1"/>
</dbReference>
<keyword evidence="1" id="KW-0694">RNA-binding</keyword>
<dbReference type="PROSITE" id="PS50889">
    <property type="entry name" value="S4"/>
    <property type="match status" value="1"/>
</dbReference>
<dbReference type="InterPro" id="IPR002942">
    <property type="entry name" value="S4_RNA-bd"/>
</dbReference>
<organism evidence="3">
    <name type="scientific">candidate division WOR-3 bacterium</name>
    <dbReference type="NCBI Taxonomy" id="2052148"/>
    <lineage>
        <taxon>Bacteria</taxon>
        <taxon>Bacteria division WOR-3</taxon>
    </lineage>
</organism>
<protein>
    <recommendedName>
        <fullName evidence="2">RNA-binding S4 domain-containing protein</fullName>
    </recommendedName>
</protein>
<name>A0A7V4E3U6_UNCW3</name>
<evidence type="ECO:0000313" key="3">
    <source>
        <dbReference type="EMBL" id="HGL17277.1"/>
    </source>
</evidence>
<dbReference type="InterPro" id="IPR036986">
    <property type="entry name" value="S4_RNA-bd_sf"/>
</dbReference>
<feature type="domain" description="RNA-binding S4" evidence="2">
    <location>
        <begin position="2"/>
        <end position="62"/>
    </location>
</feature>
<dbReference type="CDD" id="cd00165">
    <property type="entry name" value="S4"/>
    <property type="match status" value="1"/>
</dbReference>
<evidence type="ECO:0000259" key="2">
    <source>
        <dbReference type="SMART" id="SM00363"/>
    </source>
</evidence>
<dbReference type="GO" id="GO:0003723">
    <property type="term" value="F:RNA binding"/>
    <property type="evidence" value="ECO:0007669"/>
    <property type="project" value="UniProtKB-KW"/>
</dbReference>
<sequence length="101" mass="12143">MLRIDLFLKKVGLLESRSKARSLIIKVNGMEKKLSYEIKIGDEIEILRKDGEYLRFQVLDIPSKSVRRDEREHYFKILEKGKATNFLEREQSFLKWLFENH</sequence>
<proteinExistence type="predicted"/>
<dbReference type="SUPFAM" id="SSF55174">
    <property type="entry name" value="Alpha-L RNA-binding motif"/>
    <property type="match status" value="1"/>
</dbReference>
<comment type="caution">
    <text evidence="3">The sequence shown here is derived from an EMBL/GenBank/DDBJ whole genome shotgun (WGS) entry which is preliminary data.</text>
</comment>
<accession>A0A7V4E3U6</accession>
<dbReference type="SMART" id="SM00363">
    <property type="entry name" value="S4"/>
    <property type="match status" value="1"/>
</dbReference>
<dbReference type="EMBL" id="DTDJ01000024">
    <property type="protein sequence ID" value="HGL17277.1"/>
    <property type="molecule type" value="Genomic_DNA"/>
</dbReference>
<dbReference type="AlphaFoldDB" id="A0A7V4E3U6"/>
<evidence type="ECO:0000256" key="1">
    <source>
        <dbReference type="PROSITE-ProRule" id="PRU00182"/>
    </source>
</evidence>
<reference evidence="3" key="1">
    <citation type="journal article" date="2020" name="mSystems">
        <title>Genome- and Community-Level Interaction Insights into Carbon Utilization and Element Cycling Functions of Hydrothermarchaeota in Hydrothermal Sediment.</title>
        <authorList>
            <person name="Zhou Z."/>
            <person name="Liu Y."/>
            <person name="Xu W."/>
            <person name="Pan J."/>
            <person name="Luo Z.H."/>
            <person name="Li M."/>
        </authorList>
    </citation>
    <scope>NUCLEOTIDE SEQUENCE [LARGE SCALE GENOMIC DNA]</scope>
    <source>
        <strain evidence="3">SpSt-69</strain>
    </source>
</reference>